<proteinExistence type="inferred from homology"/>
<dbReference type="CDD" id="cd05233">
    <property type="entry name" value="SDR_c"/>
    <property type="match status" value="1"/>
</dbReference>
<dbReference type="Gene3D" id="3.40.50.720">
    <property type="entry name" value="NAD(P)-binding Rossmann-like Domain"/>
    <property type="match status" value="1"/>
</dbReference>
<reference evidence="4" key="1">
    <citation type="submission" date="2020-10" db="EMBL/GenBank/DDBJ databases">
        <authorList>
            <person name="Roach M.J.R."/>
        </authorList>
    </citation>
    <scope>NUCLEOTIDE SEQUENCE</scope>
    <source>
        <strain evidence="4">CBS 1945</strain>
    </source>
</reference>
<dbReference type="RefSeq" id="XP_038780970.1">
    <property type="nucleotide sequence ID" value="XM_038925042.1"/>
</dbReference>
<dbReference type="GeneID" id="62198219"/>
<dbReference type="InterPro" id="IPR036291">
    <property type="entry name" value="NAD(P)-bd_dom_sf"/>
</dbReference>
<gene>
    <name evidence="4" type="ORF">FOA43_004819</name>
</gene>
<dbReference type="OrthoDB" id="47007at2759"/>
<dbReference type="FunFam" id="3.40.50.720:FF:000084">
    <property type="entry name" value="Short-chain dehydrogenase reductase"/>
    <property type="match status" value="1"/>
</dbReference>
<dbReference type="InterPro" id="IPR002347">
    <property type="entry name" value="SDR_fam"/>
</dbReference>
<dbReference type="Proteomes" id="UP000662931">
    <property type="component" value="Chromosome 4"/>
</dbReference>
<dbReference type="EMBL" id="CP064815">
    <property type="protein sequence ID" value="QPG77405.1"/>
    <property type="molecule type" value="Genomic_DNA"/>
</dbReference>
<evidence type="ECO:0000256" key="3">
    <source>
        <dbReference type="ARBA" id="ARBA00023002"/>
    </source>
</evidence>
<keyword evidence="5" id="KW-1185">Reference proteome</keyword>
<dbReference type="PRINTS" id="PR00081">
    <property type="entry name" value="GDHRDH"/>
</dbReference>
<dbReference type="KEGG" id="bnn:FOA43_004819"/>
<sequence>MSLLTGKVAVVTGAASGIGLATAKLLATQGATVFVTDIQEAKLKQAALDIGKNAIPVRVDSSNVSDIRNLYAGIKKSHGRVDIIFANAGVAITAPLGEITEDAYDKITSINLKGVIFTVQEALPLLSNNSSVILTSSIANKKGLPTLSLYGATKAAIRSLARTWTAELKSRGIRVNVVSPGYIETPMLHTGVGIEDIKLLGDQIPIGRVGRPEEIASVVSFLASDASSYITGADIQVNGGVAEI</sequence>
<keyword evidence="2" id="KW-0521">NADP</keyword>
<dbReference type="AlphaFoldDB" id="A0A875SBQ6"/>
<evidence type="ECO:0000256" key="2">
    <source>
        <dbReference type="ARBA" id="ARBA00022857"/>
    </source>
</evidence>
<dbReference type="Pfam" id="PF13561">
    <property type="entry name" value="adh_short_C2"/>
    <property type="match status" value="1"/>
</dbReference>
<dbReference type="PANTHER" id="PTHR43477:SF1">
    <property type="entry name" value="DIHYDROANTICAPSIN 7-DEHYDROGENASE"/>
    <property type="match status" value="1"/>
</dbReference>
<organism evidence="4 5">
    <name type="scientific">Eeniella nana</name>
    <name type="common">Yeast</name>
    <name type="synonym">Brettanomyces nanus</name>
    <dbReference type="NCBI Taxonomy" id="13502"/>
    <lineage>
        <taxon>Eukaryota</taxon>
        <taxon>Fungi</taxon>
        <taxon>Dikarya</taxon>
        <taxon>Ascomycota</taxon>
        <taxon>Saccharomycotina</taxon>
        <taxon>Pichiomycetes</taxon>
        <taxon>Pichiales</taxon>
        <taxon>Pichiaceae</taxon>
        <taxon>Brettanomyces</taxon>
    </lineage>
</organism>
<dbReference type="GO" id="GO:0016491">
    <property type="term" value="F:oxidoreductase activity"/>
    <property type="evidence" value="ECO:0007669"/>
    <property type="project" value="UniProtKB-KW"/>
</dbReference>
<dbReference type="SUPFAM" id="SSF51735">
    <property type="entry name" value="NAD(P)-binding Rossmann-fold domains"/>
    <property type="match status" value="1"/>
</dbReference>
<accession>A0A875SBQ6</accession>
<keyword evidence="3" id="KW-0560">Oxidoreductase</keyword>
<dbReference type="InterPro" id="IPR051122">
    <property type="entry name" value="SDR_DHRS6-like"/>
</dbReference>
<dbReference type="PANTHER" id="PTHR43477">
    <property type="entry name" value="DIHYDROANTICAPSIN 7-DEHYDROGENASE"/>
    <property type="match status" value="1"/>
</dbReference>
<protein>
    <recommendedName>
        <fullName evidence="6">Oxidoreductase</fullName>
    </recommendedName>
</protein>
<name>A0A875SBQ6_EENNA</name>
<evidence type="ECO:0008006" key="6">
    <source>
        <dbReference type="Google" id="ProtNLM"/>
    </source>
</evidence>
<evidence type="ECO:0000313" key="5">
    <source>
        <dbReference type="Proteomes" id="UP000662931"/>
    </source>
</evidence>
<comment type="similarity">
    <text evidence="1">Belongs to the short-chain dehydrogenases/reductases (SDR) family.</text>
</comment>
<evidence type="ECO:0000313" key="4">
    <source>
        <dbReference type="EMBL" id="QPG77405.1"/>
    </source>
</evidence>
<evidence type="ECO:0000256" key="1">
    <source>
        <dbReference type="ARBA" id="ARBA00006484"/>
    </source>
</evidence>